<dbReference type="Proteomes" id="UP000240317">
    <property type="component" value="Unassembled WGS sequence"/>
</dbReference>
<comment type="caution">
    <text evidence="1">The sequence shown here is derived from an EMBL/GenBank/DDBJ whole genome shotgun (WGS) entry which is preliminary data.</text>
</comment>
<gene>
    <name evidence="1" type="ORF">C8263_07370</name>
</gene>
<dbReference type="RefSeq" id="WP_107137476.1">
    <property type="nucleotide sequence ID" value="NZ_PYSV01000005.1"/>
</dbReference>
<dbReference type="EMBL" id="PYSV01000005">
    <property type="protein sequence ID" value="PTA68602.1"/>
    <property type="molecule type" value="Genomic_DNA"/>
</dbReference>
<accession>A0A2T3W9V6</accession>
<evidence type="ECO:0000313" key="1">
    <source>
        <dbReference type="EMBL" id="PTA68602.1"/>
    </source>
</evidence>
<evidence type="ECO:0000313" key="2">
    <source>
        <dbReference type="Proteomes" id="UP000240317"/>
    </source>
</evidence>
<proteinExistence type="predicted"/>
<protein>
    <submittedName>
        <fullName evidence="1">Uncharacterized protein</fullName>
    </submittedName>
</protein>
<organism evidence="1 2">
    <name type="scientific">Deinococcus arcticus</name>
    <dbReference type="NCBI Taxonomy" id="2136176"/>
    <lineage>
        <taxon>Bacteria</taxon>
        <taxon>Thermotogati</taxon>
        <taxon>Deinococcota</taxon>
        <taxon>Deinococci</taxon>
        <taxon>Deinococcales</taxon>
        <taxon>Deinococcaceae</taxon>
        <taxon>Deinococcus</taxon>
    </lineage>
</organism>
<dbReference type="AlphaFoldDB" id="A0A2T3W9V6"/>
<name>A0A2T3W9V6_9DEIO</name>
<reference evidence="1 2" key="1">
    <citation type="submission" date="2018-03" db="EMBL/GenBank/DDBJ databases">
        <title>Draft genome of Deinococcus sp. OD32.</title>
        <authorList>
            <person name="Wang X.-P."/>
            <person name="Du Z.-J."/>
        </authorList>
    </citation>
    <scope>NUCLEOTIDE SEQUENCE [LARGE SCALE GENOMIC DNA]</scope>
    <source>
        <strain evidence="1 2">OD32</strain>
    </source>
</reference>
<sequence>MAYYEERRKLRHRDARLTRAEAISFAMHDLWLQLLAPYRVFSDAETPDGVVRWKIALDYNDKQSDVITVLWELQGEHRERDAVRLSSILRNEFMRGVREGQHNFSFQWPDPAQVRERGVLLARLNERYPSGLDEADE</sequence>
<keyword evidence="2" id="KW-1185">Reference proteome</keyword>